<reference evidence="2" key="1">
    <citation type="journal article" date="2020" name="Nature">
        <title>Giant virus diversity and host interactions through global metagenomics.</title>
        <authorList>
            <person name="Schulz F."/>
            <person name="Roux S."/>
            <person name="Paez-Espino D."/>
            <person name="Jungbluth S."/>
            <person name="Walsh D.A."/>
            <person name="Denef V.J."/>
            <person name="McMahon K.D."/>
            <person name="Konstantinidis K.T."/>
            <person name="Eloe-Fadrosh E.A."/>
            <person name="Kyrpides N.C."/>
            <person name="Woyke T."/>
        </authorList>
    </citation>
    <scope>NUCLEOTIDE SEQUENCE</scope>
    <source>
        <strain evidence="2">GVMAG-M-3300025699-48</strain>
    </source>
</reference>
<keyword evidence="1" id="KW-0812">Transmembrane</keyword>
<accession>A0A6C0J100</accession>
<feature type="transmembrane region" description="Helical" evidence="1">
    <location>
        <begin position="252"/>
        <end position="271"/>
    </location>
</feature>
<keyword evidence="1" id="KW-1133">Transmembrane helix</keyword>
<dbReference type="EMBL" id="MN740307">
    <property type="protein sequence ID" value="QHT99318.1"/>
    <property type="molecule type" value="Genomic_DNA"/>
</dbReference>
<name>A0A6C0J100_9ZZZZ</name>
<dbReference type="AlphaFoldDB" id="A0A6C0J100"/>
<sequence>MYMSKLNYSNLKNNKISIHKYSFFNDEQDTNIDEQDTNIDLEDNNVIEGIADFCALNRSHANKWSDGWNNLESAINNMNKNISKVTGMNLTNGNIIDTIGGDGGIDNAGAVVDSDQTSPMKFGQMRIYSNDYKQLFNIRPVDNDGIFRAFPDDYATNPAKYNFVYEDTTGRLRKTNIIDNKKEGFVEGNEATETNTIPDVTVGLTDDVFDQSLYGSGSDDSRDINGKLRNTKEKNSGAESRYYNMKKIYNETFINTINLGVGVLAAIIFIIKDQ</sequence>
<organism evidence="2">
    <name type="scientific">viral metagenome</name>
    <dbReference type="NCBI Taxonomy" id="1070528"/>
    <lineage>
        <taxon>unclassified sequences</taxon>
        <taxon>metagenomes</taxon>
        <taxon>organismal metagenomes</taxon>
    </lineage>
</organism>
<keyword evidence="1" id="KW-0472">Membrane</keyword>
<proteinExistence type="predicted"/>
<evidence type="ECO:0000256" key="1">
    <source>
        <dbReference type="SAM" id="Phobius"/>
    </source>
</evidence>
<protein>
    <submittedName>
        <fullName evidence="2">Uncharacterized protein</fullName>
    </submittedName>
</protein>
<evidence type="ECO:0000313" key="2">
    <source>
        <dbReference type="EMBL" id="QHT99318.1"/>
    </source>
</evidence>